<evidence type="ECO:0000313" key="8">
    <source>
        <dbReference type="Proteomes" id="UP000438182"/>
    </source>
</evidence>
<dbReference type="EMBL" id="WSTA01000023">
    <property type="protein sequence ID" value="MWB98314.1"/>
    <property type="molecule type" value="Genomic_DNA"/>
</dbReference>
<feature type="domain" description="Resolvase/invertase-type recombinase catalytic" evidence="6">
    <location>
        <begin position="2"/>
        <end position="145"/>
    </location>
</feature>
<dbReference type="Pfam" id="PF00239">
    <property type="entry name" value="Resolvase"/>
    <property type="match status" value="1"/>
</dbReference>
<keyword evidence="2" id="KW-0238">DNA-binding</keyword>
<dbReference type="CDD" id="cd03768">
    <property type="entry name" value="SR_ResInv"/>
    <property type="match status" value="1"/>
</dbReference>
<dbReference type="InterPro" id="IPR050639">
    <property type="entry name" value="SSR_resolvase"/>
</dbReference>
<dbReference type="GO" id="GO:0000150">
    <property type="term" value="F:DNA strand exchange activity"/>
    <property type="evidence" value="ECO:0007669"/>
    <property type="project" value="InterPro"/>
</dbReference>
<dbReference type="AlphaFoldDB" id="A0A6I4P4Q1"/>
<evidence type="ECO:0000256" key="4">
    <source>
        <dbReference type="PIRSR" id="PIRSR606118-50"/>
    </source>
</evidence>
<gene>
    <name evidence="7" type="ORF">GB864_07095</name>
</gene>
<dbReference type="RefSeq" id="WP_160423651.1">
    <property type="nucleotide sequence ID" value="NZ_WSTA01000023.1"/>
</dbReference>
<dbReference type="SMART" id="SM00857">
    <property type="entry name" value="Resolvase"/>
    <property type="match status" value="1"/>
</dbReference>
<keyword evidence="1" id="KW-0229">DNA integration</keyword>
<evidence type="ECO:0000256" key="5">
    <source>
        <dbReference type="PROSITE-ProRule" id="PRU10137"/>
    </source>
</evidence>
<reference evidence="7 8" key="1">
    <citation type="submission" date="2019-12" db="EMBL/GenBank/DDBJ databases">
        <authorList>
            <person name="Kim Y.S."/>
        </authorList>
    </citation>
    <scope>NUCLEOTIDE SEQUENCE [LARGE SCALE GENOMIC DNA]</scope>
    <source>
        <strain evidence="7 8">MMS17-SY077</strain>
    </source>
</reference>
<evidence type="ECO:0000256" key="2">
    <source>
        <dbReference type="ARBA" id="ARBA00023125"/>
    </source>
</evidence>
<feature type="active site" description="O-(5'-phospho-DNA)-serine intermediate" evidence="4 5">
    <location>
        <position position="10"/>
    </location>
</feature>
<dbReference type="SUPFAM" id="SSF53041">
    <property type="entry name" value="Resolvase-like"/>
    <property type="match status" value="1"/>
</dbReference>
<dbReference type="InterPro" id="IPR006118">
    <property type="entry name" value="Recombinase_CS"/>
</dbReference>
<comment type="caution">
    <text evidence="7">The sequence shown here is derived from an EMBL/GenBank/DDBJ whole genome shotgun (WGS) entry which is preliminary data.</text>
</comment>
<sequence length="206" mass="22213">MKVVGYLRVSTVDQEHGIAAQRAAIWGEADRRGWAVEFIEDAGKSGKDIDRPGITRALGLLSRGEADALVVSKLDRLSRSLSDFARLLDLASRQGWSIIALDLGIDTSTPTGKLVASVMAAVAQWERETIGLRTKEALAAAKAKGVHVGRPRKLDPAVARRIRNLRSRGHTYRAIADRLNADAVPLPGGGARWHPSGVRQTALRAS</sequence>
<protein>
    <recommendedName>
        <fullName evidence="6">Resolvase/invertase-type recombinase catalytic domain-containing protein</fullName>
    </recommendedName>
</protein>
<keyword evidence="8" id="KW-1185">Reference proteome</keyword>
<dbReference type="InterPro" id="IPR006119">
    <property type="entry name" value="Resolv_N"/>
</dbReference>
<keyword evidence="3" id="KW-0233">DNA recombination</keyword>
<organism evidence="7 8">
    <name type="scientific">Agromyces seonyuensis</name>
    <dbReference type="NCBI Taxonomy" id="2662446"/>
    <lineage>
        <taxon>Bacteria</taxon>
        <taxon>Bacillati</taxon>
        <taxon>Actinomycetota</taxon>
        <taxon>Actinomycetes</taxon>
        <taxon>Micrococcales</taxon>
        <taxon>Microbacteriaceae</taxon>
        <taxon>Agromyces</taxon>
    </lineage>
</organism>
<evidence type="ECO:0000256" key="1">
    <source>
        <dbReference type="ARBA" id="ARBA00022908"/>
    </source>
</evidence>
<dbReference type="PANTHER" id="PTHR30461">
    <property type="entry name" value="DNA-INVERTASE FROM LAMBDOID PROPHAGE"/>
    <property type="match status" value="1"/>
</dbReference>
<accession>A0A6I4P4Q1</accession>
<dbReference type="Gene3D" id="3.40.50.1390">
    <property type="entry name" value="Resolvase, N-terminal catalytic domain"/>
    <property type="match status" value="1"/>
</dbReference>
<dbReference type="Proteomes" id="UP000438182">
    <property type="component" value="Unassembled WGS sequence"/>
</dbReference>
<dbReference type="PROSITE" id="PS00397">
    <property type="entry name" value="RECOMBINASES_1"/>
    <property type="match status" value="1"/>
</dbReference>
<evidence type="ECO:0000313" key="7">
    <source>
        <dbReference type="EMBL" id="MWB98314.1"/>
    </source>
</evidence>
<dbReference type="GO" id="GO:0015074">
    <property type="term" value="P:DNA integration"/>
    <property type="evidence" value="ECO:0007669"/>
    <property type="project" value="UniProtKB-KW"/>
</dbReference>
<dbReference type="PANTHER" id="PTHR30461:SF2">
    <property type="entry name" value="SERINE RECOMBINASE PINE-RELATED"/>
    <property type="match status" value="1"/>
</dbReference>
<dbReference type="PROSITE" id="PS51736">
    <property type="entry name" value="RECOMBINASES_3"/>
    <property type="match status" value="1"/>
</dbReference>
<evidence type="ECO:0000259" key="6">
    <source>
        <dbReference type="PROSITE" id="PS51736"/>
    </source>
</evidence>
<dbReference type="GO" id="GO:0003677">
    <property type="term" value="F:DNA binding"/>
    <property type="evidence" value="ECO:0007669"/>
    <property type="project" value="UniProtKB-KW"/>
</dbReference>
<name>A0A6I4P4Q1_9MICO</name>
<dbReference type="InterPro" id="IPR036162">
    <property type="entry name" value="Resolvase-like_N_sf"/>
</dbReference>
<proteinExistence type="predicted"/>
<evidence type="ECO:0000256" key="3">
    <source>
        <dbReference type="ARBA" id="ARBA00023172"/>
    </source>
</evidence>